<dbReference type="UniPathway" id="UPA00031">
    <property type="reaction ID" value="UER00014"/>
</dbReference>
<evidence type="ECO:0000256" key="15">
    <source>
        <dbReference type="PIRSR" id="PIRSR000099-1"/>
    </source>
</evidence>
<keyword evidence="11 13" id="KW-0368">Histidine biosynthesis</keyword>
<feature type="binding site" evidence="13 17">
    <location>
        <position position="233"/>
    </location>
    <ligand>
        <name>substrate</name>
    </ligand>
</feature>
<keyword evidence="7 13" id="KW-0479">Metal-binding</keyword>
<dbReference type="KEGG" id="hth:HTH_0355"/>
<evidence type="ECO:0000256" key="4">
    <source>
        <dbReference type="ARBA" id="ARBA00012965"/>
    </source>
</evidence>
<dbReference type="HAMAP" id="MF_01024">
    <property type="entry name" value="HisD"/>
    <property type="match status" value="1"/>
</dbReference>
<feature type="active site" description="Proton acceptor" evidence="13 15">
    <location>
        <position position="323"/>
    </location>
</feature>
<evidence type="ECO:0000256" key="5">
    <source>
        <dbReference type="ARBA" id="ARBA00016531"/>
    </source>
</evidence>
<feature type="binding site" evidence="13 18">
    <location>
        <position position="258"/>
    </location>
    <ligand>
        <name>Zn(2+)</name>
        <dbReference type="ChEBI" id="CHEBI:29105"/>
    </ligand>
</feature>
<evidence type="ECO:0000256" key="9">
    <source>
        <dbReference type="ARBA" id="ARBA00023002"/>
    </source>
</evidence>
<dbReference type="PRINTS" id="PR00083">
    <property type="entry name" value="HOLDHDRGNASE"/>
</dbReference>
<dbReference type="Gene3D" id="3.40.50.1980">
    <property type="entry name" value="Nitrogenase molybdenum iron protein domain"/>
    <property type="match status" value="2"/>
</dbReference>
<dbReference type="FunFam" id="3.40.50.1980:FF:000010">
    <property type="entry name" value="Histidinol dehydrogenase"/>
    <property type="match status" value="1"/>
</dbReference>
<evidence type="ECO:0000256" key="2">
    <source>
        <dbReference type="ARBA" id="ARBA00004940"/>
    </source>
</evidence>
<dbReference type="Pfam" id="PF00815">
    <property type="entry name" value="Histidinol_dh"/>
    <property type="match status" value="1"/>
</dbReference>
<evidence type="ECO:0000256" key="19">
    <source>
        <dbReference type="RuleBase" id="RU004175"/>
    </source>
</evidence>
<feature type="binding site" evidence="13 17">
    <location>
        <position position="258"/>
    </location>
    <ligand>
        <name>substrate</name>
    </ligand>
</feature>
<dbReference type="PATRIC" id="fig|608538.5.peg.355"/>
<dbReference type="KEGG" id="hte:Hydth_0353"/>
<accession>D3DG69</accession>
<evidence type="ECO:0000256" key="6">
    <source>
        <dbReference type="ARBA" id="ARBA00022605"/>
    </source>
</evidence>
<evidence type="ECO:0000256" key="11">
    <source>
        <dbReference type="ARBA" id="ARBA00023102"/>
    </source>
</evidence>
<dbReference type="GO" id="GO:0051287">
    <property type="term" value="F:NAD binding"/>
    <property type="evidence" value="ECO:0007669"/>
    <property type="project" value="InterPro"/>
</dbReference>
<evidence type="ECO:0000256" key="13">
    <source>
        <dbReference type="HAMAP-Rule" id="MF_01024"/>
    </source>
</evidence>
<gene>
    <name evidence="13 20" type="primary">hisD</name>
    <name evidence="20" type="ordered locus">HTH_0355</name>
</gene>
<evidence type="ECO:0000256" key="3">
    <source>
        <dbReference type="ARBA" id="ARBA00010178"/>
    </source>
</evidence>
<protein>
    <recommendedName>
        <fullName evidence="5 13">Histidinol dehydrogenase</fullName>
        <shortName evidence="13">HDH</shortName>
        <ecNumber evidence="4 13">1.1.1.23</ecNumber>
    </recommendedName>
</protein>
<feature type="binding site" evidence="13 18">
    <location>
        <position position="255"/>
    </location>
    <ligand>
        <name>Zn(2+)</name>
        <dbReference type="ChEBI" id="CHEBI:29105"/>
    </ligand>
</feature>
<dbReference type="Gene3D" id="1.20.5.1300">
    <property type="match status" value="1"/>
</dbReference>
<dbReference type="GO" id="GO:0004399">
    <property type="term" value="F:histidinol dehydrogenase activity"/>
    <property type="evidence" value="ECO:0007669"/>
    <property type="project" value="UniProtKB-UniRule"/>
</dbReference>
<name>D3DG69_HYDTT</name>
<dbReference type="InterPro" id="IPR012131">
    <property type="entry name" value="Hstdl_DH"/>
</dbReference>
<dbReference type="PROSITE" id="PS00611">
    <property type="entry name" value="HISOL_DEHYDROGENASE"/>
    <property type="match status" value="1"/>
</dbReference>
<keyword evidence="8 13" id="KW-0862">Zinc</keyword>
<feature type="binding site" evidence="13 17">
    <location>
        <position position="416"/>
    </location>
    <ligand>
        <name>substrate</name>
    </ligand>
</feature>
<dbReference type="Proteomes" id="UP000002574">
    <property type="component" value="Chromosome"/>
</dbReference>
<dbReference type="GO" id="GO:0008270">
    <property type="term" value="F:zinc ion binding"/>
    <property type="evidence" value="ECO:0007669"/>
    <property type="project" value="UniProtKB-UniRule"/>
</dbReference>
<feature type="binding site" evidence="13 16">
    <location>
        <position position="187"/>
    </location>
    <ligand>
        <name>NAD(+)</name>
        <dbReference type="ChEBI" id="CHEBI:57540"/>
    </ligand>
</feature>
<dbReference type="STRING" id="608538.HTH_0355"/>
<dbReference type="FunFam" id="3.40.50.1980:FF:000026">
    <property type="entry name" value="Histidinol dehydrogenase"/>
    <property type="match status" value="1"/>
</dbReference>
<comment type="function">
    <text evidence="1 13">Catalyzes the sequential NAD-dependent oxidations of L-histidinol to L-histidinaldehyde and then to L-histidine.</text>
</comment>
<comment type="catalytic activity">
    <reaction evidence="12 13">
        <text>L-histidinol + 2 NAD(+) + H2O = L-histidine + 2 NADH + 3 H(+)</text>
        <dbReference type="Rhea" id="RHEA:20641"/>
        <dbReference type="ChEBI" id="CHEBI:15377"/>
        <dbReference type="ChEBI" id="CHEBI:15378"/>
        <dbReference type="ChEBI" id="CHEBI:57540"/>
        <dbReference type="ChEBI" id="CHEBI:57595"/>
        <dbReference type="ChEBI" id="CHEBI:57699"/>
        <dbReference type="ChEBI" id="CHEBI:57945"/>
        <dbReference type="EC" id="1.1.1.23"/>
    </reaction>
</comment>
<evidence type="ECO:0000313" key="21">
    <source>
        <dbReference type="Proteomes" id="UP000002574"/>
    </source>
</evidence>
<evidence type="ECO:0000256" key="8">
    <source>
        <dbReference type="ARBA" id="ARBA00022833"/>
    </source>
</evidence>
<dbReference type="PANTHER" id="PTHR21256:SF2">
    <property type="entry name" value="HISTIDINE BIOSYNTHESIS TRIFUNCTIONAL PROTEIN"/>
    <property type="match status" value="1"/>
</dbReference>
<dbReference type="AlphaFoldDB" id="D3DG69"/>
<dbReference type="CDD" id="cd06572">
    <property type="entry name" value="Histidinol_dh"/>
    <property type="match status" value="1"/>
</dbReference>
<evidence type="ECO:0000256" key="16">
    <source>
        <dbReference type="PIRSR" id="PIRSR000099-2"/>
    </source>
</evidence>
<dbReference type="eggNOG" id="COG0141">
    <property type="taxonomic scope" value="Bacteria"/>
</dbReference>
<dbReference type="GO" id="GO:0000105">
    <property type="term" value="P:L-histidine biosynthetic process"/>
    <property type="evidence" value="ECO:0007669"/>
    <property type="project" value="UniProtKB-UniRule"/>
</dbReference>
<evidence type="ECO:0000256" key="7">
    <source>
        <dbReference type="ARBA" id="ARBA00022723"/>
    </source>
</evidence>
<evidence type="ECO:0000256" key="17">
    <source>
        <dbReference type="PIRSR" id="PIRSR000099-3"/>
    </source>
</evidence>
<dbReference type="PIRSF" id="PIRSF000099">
    <property type="entry name" value="Histidinol_dh"/>
    <property type="match status" value="1"/>
</dbReference>
<feature type="binding site" evidence="13 18">
    <location>
        <position position="416"/>
    </location>
    <ligand>
        <name>Zn(2+)</name>
        <dbReference type="ChEBI" id="CHEBI:29105"/>
    </ligand>
</feature>
<feature type="binding site" evidence="13 18">
    <location>
        <position position="357"/>
    </location>
    <ligand>
        <name>Zn(2+)</name>
        <dbReference type="ChEBI" id="CHEBI:29105"/>
    </ligand>
</feature>
<dbReference type="OrthoDB" id="9805269at2"/>
<feature type="binding site" evidence="13 17">
    <location>
        <position position="324"/>
    </location>
    <ligand>
        <name>substrate</name>
    </ligand>
</feature>
<keyword evidence="6 13" id="KW-0028">Amino-acid biosynthesis</keyword>
<keyword evidence="10 13" id="KW-0520">NAD</keyword>
<dbReference type="SUPFAM" id="SSF53720">
    <property type="entry name" value="ALDH-like"/>
    <property type="match status" value="1"/>
</dbReference>
<feature type="binding site" evidence="13 17">
    <location>
        <position position="411"/>
    </location>
    <ligand>
        <name>substrate</name>
    </ligand>
</feature>
<feature type="binding site" evidence="13 16">
    <location>
        <position position="210"/>
    </location>
    <ligand>
        <name>NAD(+)</name>
        <dbReference type="ChEBI" id="CHEBI:57540"/>
    </ligand>
</feature>
<dbReference type="InterPro" id="IPR001692">
    <property type="entry name" value="Histidinol_DH_CS"/>
</dbReference>
<dbReference type="EMBL" id="AP011112">
    <property type="protein sequence ID" value="BAI68821.1"/>
    <property type="molecule type" value="Genomic_DNA"/>
</dbReference>
<keyword evidence="21" id="KW-1185">Reference proteome</keyword>
<dbReference type="PANTHER" id="PTHR21256">
    <property type="entry name" value="HISTIDINOL DEHYDROGENASE HDH"/>
    <property type="match status" value="1"/>
</dbReference>
<dbReference type="InterPro" id="IPR022695">
    <property type="entry name" value="Histidinol_DH_monofunct"/>
</dbReference>
<feature type="binding site" evidence="13 16">
    <location>
        <position position="130"/>
    </location>
    <ligand>
        <name>NAD(+)</name>
        <dbReference type="ChEBI" id="CHEBI:57540"/>
    </ligand>
</feature>
<feature type="binding site" evidence="13 17">
    <location>
        <position position="357"/>
    </location>
    <ligand>
        <name>substrate</name>
    </ligand>
</feature>
<evidence type="ECO:0000256" key="10">
    <source>
        <dbReference type="ARBA" id="ARBA00023027"/>
    </source>
</evidence>
<evidence type="ECO:0000256" key="14">
    <source>
        <dbReference type="PIRNR" id="PIRNR000099"/>
    </source>
</evidence>
<comment type="similarity">
    <text evidence="3 13 14 19">Belongs to the histidinol dehydrogenase family.</text>
</comment>
<dbReference type="EC" id="1.1.1.23" evidence="4 13"/>
<organism evidence="20 21">
    <name type="scientific">Hydrogenobacter thermophilus (strain DSM 6534 / IAM 12695 / TK-6)</name>
    <dbReference type="NCBI Taxonomy" id="608538"/>
    <lineage>
        <taxon>Bacteria</taxon>
        <taxon>Pseudomonadati</taxon>
        <taxon>Aquificota</taxon>
        <taxon>Aquificia</taxon>
        <taxon>Aquificales</taxon>
        <taxon>Aquificaceae</taxon>
        <taxon>Hydrogenobacter</taxon>
    </lineage>
</organism>
<sequence length="426" mass="47873">MKVEDLRNTAWRFNERLRYIAKRGEVLEEEYEPIVREIIKRVKEEGDKAITYYTEKFDGVKLTPDTMEVPYEELENAYNEIEEDVRSALEIAYERIRRFHELQREKAFFMEESGTLLGMKVVPLERVGVYVPGGKAAYPSTVLMNVVPALVAGVEEIIMVSPKPNKYTLAAAFISGVSRVYQIGGAQAIAGLAYGTEMIPKVDKIVGPGNIYVAIAKKLLFGVVDIDMIAGPSEILIISDGSCEPSWIATDLLSQAEHDEMAGAFMITTDEKHALRVKEELERLMEDFPRKEIAKKSIERFGTIFLVEDMFKACEVANYIAPEHLEVLTEDPFSLLPYIKHAGAIFLGRYSTEALGDYILGPNHTLPTGGTARFFSPLGVYDFIKRSSVLFVSKEGFERLAEPTESIAKAEGLFAHFTSVRIRRET</sequence>
<dbReference type="RefSeq" id="WP_012963004.1">
    <property type="nucleotide sequence ID" value="NC_013799.1"/>
</dbReference>
<reference evidence="20 21" key="1">
    <citation type="journal article" date="2010" name="J. Bacteriol.">
        <title>Complete genome sequence of the thermophilic, obligately chemolithoautotrophic hydrogen-oxidizing bacterium Hydrogenobacter thermophilus TK-6.</title>
        <authorList>
            <person name="Arai H."/>
            <person name="Kanbe H."/>
            <person name="Ishii M."/>
            <person name="Igarashi Y."/>
        </authorList>
    </citation>
    <scope>NUCLEOTIDE SEQUENCE [LARGE SCALE GENOMIC DNA]</scope>
    <source>
        <strain evidence="21">DSM 6534 / IAM 12695 / TK-6 [Tokyo]</strain>
    </source>
</reference>
<dbReference type="NCBIfam" id="TIGR00069">
    <property type="entry name" value="hisD"/>
    <property type="match status" value="1"/>
</dbReference>
<proteinExistence type="inferred from homology"/>
<feature type="binding site" evidence="13 17">
    <location>
        <position position="255"/>
    </location>
    <ligand>
        <name>substrate</name>
    </ligand>
</feature>
<dbReference type="GO" id="GO:0005829">
    <property type="term" value="C:cytosol"/>
    <property type="evidence" value="ECO:0007669"/>
    <property type="project" value="TreeGrafter"/>
</dbReference>
<feature type="active site" description="Proton acceptor" evidence="13 15">
    <location>
        <position position="324"/>
    </location>
</feature>
<comment type="pathway">
    <text evidence="2 13">Amino-acid biosynthesis; L-histidine biosynthesis; L-histidine from 5-phospho-alpha-D-ribose 1-diphosphate: step 9/9.</text>
</comment>
<evidence type="ECO:0000256" key="18">
    <source>
        <dbReference type="PIRSR" id="PIRSR000099-4"/>
    </source>
</evidence>
<evidence type="ECO:0000256" key="1">
    <source>
        <dbReference type="ARBA" id="ARBA00003850"/>
    </source>
</evidence>
<keyword evidence="9 13" id="KW-0560">Oxidoreductase</keyword>
<evidence type="ECO:0000313" key="20">
    <source>
        <dbReference type="EMBL" id="BAI68821.1"/>
    </source>
</evidence>
<dbReference type="InterPro" id="IPR016161">
    <property type="entry name" value="Ald_DH/histidinol_DH"/>
</dbReference>
<evidence type="ECO:0000256" key="12">
    <source>
        <dbReference type="ARBA" id="ARBA00049489"/>
    </source>
</evidence>
<comment type="cofactor">
    <cofactor evidence="13 18">
        <name>Zn(2+)</name>
        <dbReference type="ChEBI" id="CHEBI:29105"/>
    </cofactor>
    <text evidence="13 18">Binds 1 zinc ion per subunit.</text>
</comment>